<feature type="domain" description="Mor transcription activator" evidence="1">
    <location>
        <begin position="13"/>
        <end position="88"/>
    </location>
</feature>
<dbReference type="EMBL" id="CP015756">
    <property type="protein sequence ID" value="APC39916.1"/>
    <property type="molecule type" value="Genomic_DNA"/>
</dbReference>
<dbReference type="KEGG" id="ceu:A7L45_07445"/>
<dbReference type="RefSeq" id="WP_071612209.1">
    <property type="nucleotide sequence ID" value="NZ_CP015756.1"/>
</dbReference>
<keyword evidence="2" id="KW-0418">Kinase</keyword>
<dbReference type="STRING" id="1552.A7L45_07445"/>
<organism evidence="2 3">
    <name type="scientific">Clostridium estertheticum subsp. estertheticum</name>
    <dbReference type="NCBI Taxonomy" id="1552"/>
    <lineage>
        <taxon>Bacteria</taxon>
        <taxon>Bacillati</taxon>
        <taxon>Bacillota</taxon>
        <taxon>Clostridia</taxon>
        <taxon>Eubacteriales</taxon>
        <taxon>Clostridiaceae</taxon>
        <taxon>Clostridium</taxon>
    </lineage>
</organism>
<dbReference type="GO" id="GO:0016301">
    <property type="term" value="F:kinase activity"/>
    <property type="evidence" value="ECO:0007669"/>
    <property type="project" value="UniProtKB-KW"/>
</dbReference>
<evidence type="ECO:0000313" key="3">
    <source>
        <dbReference type="Proteomes" id="UP000182569"/>
    </source>
</evidence>
<evidence type="ECO:0000259" key="1">
    <source>
        <dbReference type="Pfam" id="PF08765"/>
    </source>
</evidence>
<dbReference type="InterPro" id="IPR014875">
    <property type="entry name" value="Mor_transcription_activator"/>
</dbReference>
<dbReference type="NCBIfam" id="NF040785">
    <property type="entry name" value="CD3324_fam"/>
    <property type="match status" value="1"/>
</dbReference>
<dbReference type="InterPro" id="IPR049739">
    <property type="entry name" value="YraL-like"/>
</dbReference>
<dbReference type="Pfam" id="PF08765">
    <property type="entry name" value="Mor"/>
    <property type="match status" value="1"/>
</dbReference>
<dbReference type="OrthoDB" id="9800398at2"/>
<keyword evidence="2" id="KW-0808">Transferase</keyword>
<dbReference type="InterPro" id="IPR052411">
    <property type="entry name" value="c-mor_Regulatory_Protein"/>
</dbReference>
<reference evidence="3" key="1">
    <citation type="journal article" date="2016" name="Front. Microbiol.">
        <title>Complete Genome Sequence of Clostridium estertheticum DSM 8809, a Microbe Identified in Spoiled Vacuum Packed Beef.</title>
        <authorList>
            <person name="Yu Z."/>
            <person name="Gunn L."/>
            <person name="Brennan E."/>
            <person name="Reid R."/>
            <person name="Wall P.G."/>
            <person name="Gaora O.P."/>
            <person name="Hurley D."/>
            <person name="Bolton D."/>
            <person name="Fanning S."/>
        </authorList>
    </citation>
    <scope>NUCLEOTIDE SEQUENCE [LARGE SCALE GENOMIC DNA]</scope>
    <source>
        <strain evidence="3">DSM 8809</strain>
    </source>
</reference>
<dbReference type="Proteomes" id="UP000182569">
    <property type="component" value="Chromosome"/>
</dbReference>
<dbReference type="Gene3D" id="1.10.10.60">
    <property type="entry name" value="Homeodomain-like"/>
    <property type="match status" value="1"/>
</dbReference>
<gene>
    <name evidence="2" type="ORF">A7L45_07445</name>
</gene>
<proteinExistence type="predicted"/>
<accession>A0A1J0GEW8</accession>
<dbReference type="InterPro" id="IPR009057">
    <property type="entry name" value="Homeodomain-like_sf"/>
</dbReference>
<name>A0A1J0GEW8_9CLOT</name>
<dbReference type="SUPFAM" id="SSF46689">
    <property type="entry name" value="Homeodomain-like"/>
    <property type="match status" value="1"/>
</dbReference>
<evidence type="ECO:0000313" key="2">
    <source>
        <dbReference type="EMBL" id="APC39916.1"/>
    </source>
</evidence>
<dbReference type="PANTHER" id="PTHR37812:SF1">
    <property type="entry name" value="MU-LIKE PROPHAGE FLUMU PROTEIN C"/>
    <property type="match status" value="1"/>
</dbReference>
<dbReference type="PANTHER" id="PTHR37812">
    <property type="entry name" value="MU-LIKE PROPHAGE FLUMU PROTEIN C"/>
    <property type="match status" value="1"/>
</dbReference>
<sequence length="91" mass="10844">MSYNKVIYILPNDLIEKVQEYVDGEFIYIPRKSSNKKEWGAGTSIRQELYTRNTQIYEDYFAGHSSQDLSKKYFLSLKSIQRIIRQQKNID</sequence>
<keyword evidence="3" id="KW-1185">Reference proteome</keyword>
<protein>
    <submittedName>
        <fullName evidence="2">Histidine kinase</fullName>
    </submittedName>
</protein>
<dbReference type="AlphaFoldDB" id="A0A1J0GEW8"/>